<dbReference type="Proteomes" id="UP000297910">
    <property type="component" value="Unassembled WGS sequence"/>
</dbReference>
<keyword evidence="2" id="KW-1185">Reference proteome</keyword>
<dbReference type="AlphaFoldDB" id="A0A4Z1FRQ1"/>
<comment type="caution">
    <text evidence="1">The sequence shown here is derived from an EMBL/GenBank/DDBJ whole genome shotgun (WGS) entry which is preliminary data.</text>
</comment>
<gene>
    <name evidence="1" type="ORF">BPAE_0088g00150</name>
</gene>
<proteinExistence type="predicted"/>
<accession>A0A4Z1FRQ1</accession>
<sequence>MRAYSCRIADRIPGNHGPAWDELFSKKQNAERSLKTYSAVPNSIAESYPVAIAIATNPYCC</sequence>
<dbReference type="EMBL" id="PQXI01000088">
    <property type="protein sequence ID" value="TGO25063.1"/>
    <property type="molecule type" value="Genomic_DNA"/>
</dbReference>
<evidence type="ECO:0000313" key="2">
    <source>
        <dbReference type="Proteomes" id="UP000297910"/>
    </source>
</evidence>
<reference evidence="1 2" key="1">
    <citation type="submission" date="2017-12" db="EMBL/GenBank/DDBJ databases">
        <title>Comparative genomics of Botrytis spp.</title>
        <authorList>
            <person name="Valero-Jimenez C.A."/>
            <person name="Tapia P."/>
            <person name="Veloso J."/>
            <person name="Silva-Moreno E."/>
            <person name="Staats M."/>
            <person name="Valdes J.H."/>
            <person name="Van Kan J.A.L."/>
        </authorList>
    </citation>
    <scope>NUCLEOTIDE SEQUENCE [LARGE SCALE GENOMIC DNA]</scope>
    <source>
        <strain evidence="1 2">Bp0003</strain>
    </source>
</reference>
<organism evidence="1 2">
    <name type="scientific">Botrytis paeoniae</name>
    <dbReference type="NCBI Taxonomy" id="278948"/>
    <lineage>
        <taxon>Eukaryota</taxon>
        <taxon>Fungi</taxon>
        <taxon>Dikarya</taxon>
        <taxon>Ascomycota</taxon>
        <taxon>Pezizomycotina</taxon>
        <taxon>Leotiomycetes</taxon>
        <taxon>Helotiales</taxon>
        <taxon>Sclerotiniaceae</taxon>
        <taxon>Botrytis</taxon>
    </lineage>
</organism>
<evidence type="ECO:0000313" key="1">
    <source>
        <dbReference type="EMBL" id="TGO25063.1"/>
    </source>
</evidence>
<protein>
    <submittedName>
        <fullName evidence="1">Uncharacterized protein</fullName>
    </submittedName>
</protein>
<name>A0A4Z1FRQ1_9HELO</name>